<proteinExistence type="predicted"/>
<organism evidence="1 2">
    <name type="scientific">Marispirochaeta aestuarii</name>
    <dbReference type="NCBI Taxonomy" id="1963862"/>
    <lineage>
        <taxon>Bacteria</taxon>
        <taxon>Pseudomonadati</taxon>
        <taxon>Spirochaetota</taxon>
        <taxon>Spirochaetia</taxon>
        <taxon>Spirochaetales</taxon>
        <taxon>Spirochaetaceae</taxon>
        <taxon>Marispirochaeta</taxon>
    </lineage>
</organism>
<protein>
    <submittedName>
        <fullName evidence="1">Uncharacterized protein</fullName>
    </submittedName>
</protein>
<gene>
    <name evidence="1" type="ORF">B4O97_03570</name>
</gene>
<dbReference type="AlphaFoldDB" id="A0A1Y1S1A2"/>
<comment type="caution">
    <text evidence="1">The sequence shown here is derived from an EMBL/GenBank/DDBJ whole genome shotgun (WGS) entry which is preliminary data.</text>
</comment>
<dbReference type="EMBL" id="MWQY01000003">
    <property type="protein sequence ID" value="ORC37282.1"/>
    <property type="molecule type" value="Genomic_DNA"/>
</dbReference>
<keyword evidence="2" id="KW-1185">Reference proteome</keyword>
<dbReference type="Proteomes" id="UP000192343">
    <property type="component" value="Unassembled WGS sequence"/>
</dbReference>
<evidence type="ECO:0000313" key="1">
    <source>
        <dbReference type="EMBL" id="ORC37282.1"/>
    </source>
</evidence>
<reference evidence="1 2" key="1">
    <citation type="submission" date="2017-03" db="EMBL/GenBank/DDBJ databases">
        <title>Draft Genome sequence of Marispirochaeta sp. strain JC444.</title>
        <authorList>
            <person name="Shivani Y."/>
            <person name="Subhash Y."/>
            <person name="Sasikala C."/>
            <person name="Ramana C."/>
        </authorList>
    </citation>
    <scope>NUCLEOTIDE SEQUENCE [LARGE SCALE GENOMIC DNA]</scope>
    <source>
        <strain evidence="1 2">JC444</strain>
    </source>
</reference>
<dbReference type="OrthoDB" id="1551395at2"/>
<dbReference type="RefSeq" id="WP_083048398.1">
    <property type="nucleotide sequence ID" value="NZ_MWQY01000003.1"/>
</dbReference>
<evidence type="ECO:0000313" key="2">
    <source>
        <dbReference type="Proteomes" id="UP000192343"/>
    </source>
</evidence>
<sequence>MSKETGGPAFPTPGDKGSDGMTLRDYFAAHALSGLMTSYATAKGTHEELEKATPAICYAMADAMLKEREK</sequence>
<dbReference type="STRING" id="1963862.B4O97_03570"/>
<name>A0A1Y1S1A2_9SPIO</name>
<accession>A0A1Y1S1A2</accession>